<protein>
    <submittedName>
        <fullName evidence="21">PKD_channel domain-containing protein</fullName>
    </submittedName>
</protein>
<dbReference type="Proteomes" id="UP000272942">
    <property type="component" value="Unassembled WGS sequence"/>
</dbReference>
<dbReference type="Gene3D" id="1.10.287.70">
    <property type="match status" value="1"/>
</dbReference>
<dbReference type="PANTHER" id="PTHR10877:SF183">
    <property type="entry name" value="AT14535P-RELATED"/>
    <property type="match status" value="1"/>
</dbReference>
<dbReference type="GO" id="GO:0005886">
    <property type="term" value="C:plasma membrane"/>
    <property type="evidence" value="ECO:0007669"/>
    <property type="project" value="UniProtKB-SubCell"/>
</dbReference>
<keyword evidence="13" id="KW-0966">Cell projection</keyword>
<dbReference type="SUPFAM" id="SSF47473">
    <property type="entry name" value="EF-hand"/>
    <property type="match status" value="1"/>
</dbReference>
<evidence type="ECO:0000256" key="13">
    <source>
        <dbReference type="ARBA" id="ARBA00023273"/>
    </source>
</evidence>
<keyword evidence="11" id="KW-1015">Disulfide bond</keyword>
<evidence type="ECO:0000256" key="3">
    <source>
        <dbReference type="ARBA" id="ARBA00007200"/>
    </source>
</evidence>
<keyword evidence="15" id="KW-0479">Metal-binding</keyword>
<dbReference type="Gene3D" id="1.20.5.340">
    <property type="match status" value="1"/>
</dbReference>
<feature type="transmembrane region" description="Helical" evidence="17">
    <location>
        <begin position="89"/>
        <end position="115"/>
    </location>
</feature>
<evidence type="ECO:0000256" key="9">
    <source>
        <dbReference type="ARBA" id="ARBA00023065"/>
    </source>
</evidence>
<keyword evidence="6 17" id="KW-0812">Transmembrane</keyword>
<dbReference type="Pfam" id="PF08016">
    <property type="entry name" value="PKD_channel"/>
    <property type="match status" value="1"/>
</dbReference>
<evidence type="ECO:0000256" key="17">
    <source>
        <dbReference type="SAM" id="Phobius"/>
    </source>
</evidence>
<keyword evidence="15" id="KW-0106">Calcium</keyword>
<evidence type="ECO:0000256" key="14">
    <source>
        <dbReference type="ARBA" id="ARBA00023303"/>
    </source>
</evidence>
<name>A0A183AFK6_9TREM</name>
<evidence type="ECO:0000256" key="7">
    <source>
        <dbReference type="ARBA" id="ARBA00022989"/>
    </source>
</evidence>
<dbReference type="GO" id="GO:0005929">
    <property type="term" value="C:cilium"/>
    <property type="evidence" value="ECO:0007669"/>
    <property type="project" value="UniProtKB-SubCell"/>
</dbReference>
<feature type="binding site" evidence="15">
    <location>
        <position position="351"/>
    </location>
    <ligand>
        <name>Ca(2+)</name>
        <dbReference type="ChEBI" id="CHEBI:29108"/>
        <label>2</label>
    </ligand>
</feature>
<dbReference type="EMBL" id="UZAN01042617">
    <property type="protein sequence ID" value="VDP76418.1"/>
    <property type="molecule type" value="Genomic_DNA"/>
</dbReference>
<evidence type="ECO:0000256" key="1">
    <source>
        <dbReference type="ARBA" id="ARBA00004138"/>
    </source>
</evidence>
<evidence type="ECO:0000256" key="6">
    <source>
        <dbReference type="ARBA" id="ARBA00022692"/>
    </source>
</evidence>
<dbReference type="PANTHER" id="PTHR10877">
    <property type="entry name" value="POLYCYSTIN FAMILY MEMBER"/>
    <property type="match status" value="1"/>
</dbReference>
<dbReference type="InterPro" id="IPR003915">
    <property type="entry name" value="PKD_2"/>
</dbReference>
<evidence type="ECO:0000256" key="11">
    <source>
        <dbReference type="ARBA" id="ARBA00023157"/>
    </source>
</evidence>
<feature type="binding site" evidence="15">
    <location>
        <position position="353"/>
    </location>
    <ligand>
        <name>Ca(2+)</name>
        <dbReference type="ChEBI" id="CHEBI:29108"/>
        <label>2</label>
    </ligand>
</feature>
<evidence type="ECO:0000256" key="4">
    <source>
        <dbReference type="ARBA" id="ARBA00022448"/>
    </source>
</evidence>
<keyword evidence="7 17" id="KW-1133">Transmembrane helix</keyword>
<dbReference type="AlphaFoldDB" id="A0A183AFK6"/>
<keyword evidence="5" id="KW-1003">Cell membrane</keyword>
<accession>A0A183AFK6</accession>
<evidence type="ECO:0000256" key="5">
    <source>
        <dbReference type="ARBA" id="ARBA00022475"/>
    </source>
</evidence>
<sequence>MPYTGGVFVGNEFQAAKLVRYMTSMDYFVMACEIFFMLFIIYYIVEESEFLFCSVYGKTVKTSFHFPTFLFSSLYRQIQKNKWRYFLKFWNVLDIIVIICCIFCIALTIYCLVTANNVIDSLISDLNSHPRFDMLSYWYGHYVRAVSMCVFLAVLKVFKYVNFDRSLGQLTRTLAIAFYDLVGFMIMFCIVYFAFAQFSYLAFGSSTDGFQSFTQACYSLFRIMVGDINFPALRKAQFFLGPTFFVLYIFFAVFVLLNMFLAIINDAYSAVKEDLVKQRTQLKLGSMVKKRAKEMLKKLRKKSKKSLVQILHECNMFDREIIPFEEFRRVLKKYGFGEAEITSTFVKYDRDGDNCLNVKEQRRMEDEMEIGVRKSMKNVDEDEGHGTDEEGAENDEELDYVDPMDYKEMVARVNAVEASLLTMLSHSDELLAMLEQVEHAKREHRQRLFEMLNSEVTLF</sequence>
<organism evidence="21">
    <name type="scientific">Echinostoma caproni</name>
    <dbReference type="NCBI Taxonomy" id="27848"/>
    <lineage>
        <taxon>Eukaryota</taxon>
        <taxon>Metazoa</taxon>
        <taxon>Spiralia</taxon>
        <taxon>Lophotrochozoa</taxon>
        <taxon>Platyhelminthes</taxon>
        <taxon>Trematoda</taxon>
        <taxon>Digenea</taxon>
        <taxon>Plagiorchiida</taxon>
        <taxon>Echinostomata</taxon>
        <taxon>Echinostomatoidea</taxon>
        <taxon>Echinostomatidae</taxon>
        <taxon>Echinostoma</taxon>
    </lineage>
</organism>
<evidence type="ECO:0000313" key="19">
    <source>
        <dbReference type="EMBL" id="VDP76418.1"/>
    </source>
</evidence>
<dbReference type="PRINTS" id="PR01433">
    <property type="entry name" value="POLYCYSTIN2"/>
</dbReference>
<feature type="transmembrane region" description="Helical" evidence="17">
    <location>
        <begin position="239"/>
        <end position="264"/>
    </location>
</feature>
<keyword evidence="8" id="KW-0175">Coiled coil</keyword>
<feature type="transmembrane region" description="Helical" evidence="17">
    <location>
        <begin position="176"/>
        <end position="195"/>
    </location>
</feature>
<keyword evidence="9 15" id="KW-0406">Ion transport</keyword>
<gene>
    <name evidence="19" type="ORF">ECPE_LOCUS5741</name>
</gene>
<feature type="region of interest" description="Disordered" evidence="16">
    <location>
        <begin position="375"/>
        <end position="394"/>
    </location>
</feature>
<feature type="transmembrane region" description="Helical" evidence="17">
    <location>
        <begin position="135"/>
        <end position="155"/>
    </location>
</feature>
<evidence type="ECO:0000259" key="18">
    <source>
        <dbReference type="Pfam" id="PF08016"/>
    </source>
</evidence>
<comment type="similarity">
    <text evidence="3">Belongs to the polycystin family.</text>
</comment>
<keyword evidence="20" id="KW-1185">Reference proteome</keyword>
<dbReference type="InterPro" id="IPR013122">
    <property type="entry name" value="PKD1_2_channel"/>
</dbReference>
<reference evidence="19 20" key="2">
    <citation type="submission" date="2018-11" db="EMBL/GenBank/DDBJ databases">
        <authorList>
            <consortium name="Pathogen Informatics"/>
        </authorList>
    </citation>
    <scope>NUCLEOTIDE SEQUENCE [LARGE SCALE GENOMIC DNA]</scope>
    <source>
        <strain evidence="19 20">Egypt</strain>
    </source>
</reference>
<dbReference type="WBParaSite" id="ECPE_0000575401-mRNA-1">
    <property type="protein sequence ID" value="ECPE_0000575401-mRNA-1"/>
    <property type="gene ID" value="ECPE_0000575401"/>
</dbReference>
<keyword evidence="4" id="KW-0813">Transport</keyword>
<evidence type="ECO:0000313" key="20">
    <source>
        <dbReference type="Proteomes" id="UP000272942"/>
    </source>
</evidence>
<dbReference type="GO" id="GO:0005262">
    <property type="term" value="F:calcium channel activity"/>
    <property type="evidence" value="ECO:0007669"/>
    <property type="project" value="UniProtKB-KW"/>
</dbReference>
<dbReference type="GO" id="GO:0050982">
    <property type="term" value="P:detection of mechanical stimulus"/>
    <property type="evidence" value="ECO:0007669"/>
    <property type="project" value="TreeGrafter"/>
</dbReference>
<feature type="binding site" evidence="15">
    <location>
        <position position="349"/>
    </location>
    <ligand>
        <name>Ca(2+)</name>
        <dbReference type="ChEBI" id="CHEBI:29108"/>
        <label>2</label>
    </ligand>
</feature>
<keyword evidence="14 15" id="KW-0407">Ion channel</keyword>
<dbReference type="GO" id="GO:0005509">
    <property type="term" value="F:calcium ion binding"/>
    <property type="evidence" value="ECO:0007669"/>
    <property type="project" value="InterPro"/>
</dbReference>
<comment type="subcellular location">
    <subcellularLocation>
        <location evidence="2">Cell membrane</location>
        <topology evidence="2">Multi-pass membrane protein</topology>
    </subcellularLocation>
    <subcellularLocation>
        <location evidence="1">Cell projection</location>
        <location evidence="1">Cilium</location>
    </subcellularLocation>
</comment>
<evidence type="ECO:0000256" key="8">
    <source>
        <dbReference type="ARBA" id="ARBA00023054"/>
    </source>
</evidence>
<dbReference type="OrthoDB" id="444119at2759"/>
<evidence type="ECO:0000256" key="16">
    <source>
        <dbReference type="SAM" id="MobiDB-lite"/>
    </source>
</evidence>
<reference evidence="21" key="1">
    <citation type="submission" date="2016-06" db="UniProtKB">
        <authorList>
            <consortium name="WormBaseParasite"/>
        </authorList>
    </citation>
    <scope>IDENTIFICATION</scope>
</reference>
<dbReference type="Gene3D" id="1.10.238.10">
    <property type="entry name" value="EF-hand"/>
    <property type="match status" value="1"/>
</dbReference>
<keyword evidence="10 17" id="KW-0472">Membrane</keyword>
<keyword evidence="15" id="KW-0107">Calcium channel</keyword>
<evidence type="ECO:0000256" key="12">
    <source>
        <dbReference type="ARBA" id="ARBA00023180"/>
    </source>
</evidence>
<proteinExistence type="inferred from homology"/>
<evidence type="ECO:0000313" key="21">
    <source>
        <dbReference type="WBParaSite" id="ECPE_0000575401-mRNA-1"/>
    </source>
</evidence>
<evidence type="ECO:0000256" key="15">
    <source>
        <dbReference type="PIRSR" id="PIRSR603915-1"/>
    </source>
</evidence>
<keyword evidence="15" id="KW-0109">Calcium transport</keyword>
<keyword evidence="12" id="KW-0325">Glycoprotein</keyword>
<dbReference type="InterPro" id="IPR051223">
    <property type="entry name" value="Polycystin"/>
</dbReference>
<evidence type="ECO:0000256" key="2">
    <source>
        <dbReference type="ARBA" id="ARBA00004651"/>
    </source>
</evidence>
<feature type="domain" description="Polycystin cation channel PKD1/PKD2" evidence="18">
    <location>
        <begin position="73"/>
        <end position="271"/>
    </location>
</feature>
<dbReference type="InterPro" id="IPR011992">
    <property type="entry name" value="EF-hand-dom_pair"/>
</dbReference>
<feature type="binding site" evidence="15">
    <location>
        <position position="360"/>
    </location>
    <ligand>
        <name>Ca(2+)</name>
        <dbReference type="ChEBI" id="CHEBI:29108"/>
        <label>2</label>
    </ligand>
</feature>
<feature type="transmembrane region" description="Helical" evidence="17">
    <location>
        <begin position="27"/>
        <end position="45"/>
    </location>
</feature>
<evidence type="ECO:0000256" key="10">
    <source>
        <dbReference type="ARBA" id="ARBA00023136"/>
    </source>
</evidence>
<dbReference type="FunFam" id="1.10.287.70:FF:000055">
    <property type="entry name" value="Polycystic kidney disease 2-like 1"/>
    <property type="match status" value="1"/>
</dbReference>